<evidence type="ECO:0000313" key="1">
    <source>
        <dbReference type="EMBL" id="KAH7999955.1"/>
    </source>
</evidence>
<organism evidence="1 2">
    <name type="scientific">Sphaerodactylus townsendi</name>
    <dbReference type="NCBI Taxonomy" id="933632"/>
    <lineage>
        <taxon>Eukaryota</taxon>
        <taxon>Metazoa</taxon>
        <taxon>Chordata</taxon>
        <taxon>Craniata</taxon>
        <taxon>Vertebrata</taxon>
        <taxon>Euteleostomi</taxon>
        <taxon>Lepidosauria</taxon>
        <taxon>Squamata</taxon>
        <taxon>Bifurcata</taxon>
        <taxon>Gekkota</taxon>
        <taxon>Sphaerodactylidae</taxon>
        <taxon>Sphaerodactylus</taxon>
    </lineage>
</organism>
<keyword evidence="2" id="KW-1185">Reference proteome</keyword>
<proteinExistence type="predicted"/>
<evidence type="ECO:0000313" key="2">
    <source>
        <dbReference type="Proteomes" id="UP000827872"/>
    </source>
</evidence>
<reference evidence="1" key="1">
    <citation type="submission" date="2021-08" db="EMBL/GenBank/DDBJ databases">
        <title>The first chromosome-level gecko genome reveals the dynamic sex chromosomes of Neotropical dwarf geckos (Sphaerodactylidae: Sphaerodactylus).</title>
        <authorList>
            <person name="Pinto B.J."/>
            <person name="Keating S.E."/>
            <person name="Gamble T."/>
        </authorList>
    </citation>
    <scope>NUCLEOTIDE SEQUENCE</scope>
    <source>
        <strain evidence="1">TG3544</strain>
    </source>
</reference>
<protein>
    <submittedName>
        <fullName evidence="1">Uncharacterized protein</fullName>
    </submittedName>
</protein>
<name>A0ACB8F4F9_9SAUR</name>
<sequence length="134" mass="15253">MSRFHSGWLTPINGEEIHKRVKNILRTHSARQKLTFDESCLSKEDSAKTRDSSKSANSNKKGATIHIDTSSSSDLQSSSSIRQSIMVHLNNGEYWTTRAAEYNNKSHRAVFEDSLEKIYRNMYRKASGTISKNK</sequence>
<accession>A0ACB8F4F9</accession>
<comment type="caution">
    <text evidence="1">The sequence shown here is derived from an EMBL/GenBank/DDBJ whole genome shotgun (WGS) entry which is preliminary data.</text>
</comment>
<dbReference type="Proteomes" id="UP000827872">
    <property type="component" value="Linkage Group LG05"/>
</dbReference>
<dbReference type="EMBL" id="CM037618">
    <property type="protein sequence ID" value="KAH7999955.1"/>
    <property type="molecule type" value="Genomic_DNA"/>
</dbReference>
<gene>
    <name evidence="1" type="ORF">K3G42_021002</name>
</gene>